<dbReference type="InterPro" id="IPR001750">
    <property type="entry name" value="ND/Mrp_TM"/>
</dbReference>
<keyword evidence="10 16" id="KW-1133">Transmembrane helix</keyword>
<feature type="domain" description="NADH-Ubiquinone oxidoreductase (complex I) chain 5 N-terminal" evidence="18">
    <location>
        <begin position="43"/>
        <end position="91"/>
    </location>
</feature>
<evidence type="ECO:0000259" key="18">
    <source>
        <dbReference type="Pfam" id="PF00662"/>
    </source>
</evidence>
<feature type="transmembrane region" description="Helical" evidence="16">
    <location>
        <begin position="379"/>
        <end position="404"/>
    </location>
</feature>
<keyword evidence="5" id="KW-0679">Respiratory chain</keyword>
<evidence type="ECO:0000256" key="9">
    <source>
        <dbReference type="ARBA" id="ARBA00022982"/>
    </source>
</evidence>
<dbReference type="EMBL" id="EU365892">
    <property type="protein sequence ID" value="ABY55222.1"/>
    <property type="molecule type" value="Genomic_DNA"/>
</dbReference>
<comment type="subcellular location">
    <subcellularLocation>
        <location evidence="1">Mitochondrion inner membrane</location>
        <topology evidence="1">Multi-pass membrane protein</topology>
    </subcellularLocation>
</comment>
<keyword evidence="12 16" id="KW-0830">Ubiquinone</keyword>
<gene>
    <name evidence="20" type="primary">ND5</name>
</gene>
<comment type="catalytic activity">
    <reaction evidence="15 16">
        <text>a ubiquinone + NADH + 5 H(+)(in) = a ubiquinol + NAD(+) + 4 H(+)(out)</text>
        <dbReference type="Rhea" id="RHEA:29091"/>
        <dbReference type="Rhea" id="RHEA-COMP:9565"/>
        <dbReference type="Rhea" id="RHEA-COMP:9566"/>
        <dbReference type="ChEBI" id="CHEBI:15378"/>
        <dbReference type="ChEBI" id="CHEBI:16389"/>
        <dbReference type="ChEBI" id="CHEBI:17976"/>
        <dbReference type="ChEBI" id="CHEBI:57540"/>
        <dbReference type="ChEBI" id="CHEBI:57945"/>
        <dbReference type="EC" id="7.1.1.2"/>
    </reaction>
</comment>
<keyword evidence="4 16" id="KW-0813">Transport</keyword>
<feature type="transmembrane region" description="Helical" evidence="16">
    <location>
        <begin position="239"/>
        <end position="263"/>
    </location>
</feature>
<feature type="transmembrane region" description="Helical" evidence="16">
    <location>
        <begin position="294"/>
        <end position="316"/>
    </location>
</feature>
<protein>
    <recommendedName>
        <fullName evidence="3 16">NADH-ubiquinone oxidoreductase chain 5</fullName>
        <ecNumber evidence="2 16">7.1.1.2</ecNumber>
    </recommendedName>
</protein>
<dbReference type="GO" id="GO:0008137">
    <property type="term" value="F:NADH dehydrogenase (ubiquinone) activity"/>
    <property type="evidence" value="ECO:0007669"/>
    <property type="project" value="UniProtKB-EC"/>
</dbReference>
<feature type="transmembrane region" description="Helical" evidence="16">
    <location>
        <begin position="12"/>
        <end position="31"/>
    </location>
</feature>
<dbReference type="PANTHER" id="PTHR42829:SF2">
    <property type="entry name" value="NADH-UBIQUINONE OXIDOREDUCTASE CHAIN 5"/>
    <property type="match status" value="1"/>
</dbReference>
<feature type="transmembrane region" description="Helical" evidence="16">
    <location>
        <begin position="90"/>
        <end position="108"/>
    </location>
</feature>
<keyword evidence="7" id="KW-0999">Mitochondrion inner membrane</keyword>
<dbReference type="GeneID" id="7256447"/>
<accession>C4MEF4</accession>
<evidence type="ECO:0000256" key="4">
    <source>
        <dbReference type="ARBA" id="ARBA00022448"/>
    </source>
</evidence>
<keyword evidence="6 16" id="KW-0812">Transmembrane</keyword>
<feature type="transmembrane region" description="Helical" evidence="16">
    <location>
        <begin position="270"/>
        <end position="288"/>
    </location>
</feature>
<evidence type="ECO:0000256" key="8">
    <source>
        <dbReference type="ARBA" id="ARBA00022967"/>
    </source>
</evidence>
<evidence type="ECO:0000259" key="19">
    <source>
        <dbReference type="Pfam" id="PF06455"/>
    </source>
</evidence>
<keyword evidence="9" id="KW-0249">Electron transport</keyword>
<dbReference type="Pfam" id="PF00662">
    <property type="entry name" value="Proton_antipo_N"/>
    <property type="match status" value="1"/>
</dbReference>
<reference evidence="20" key="1">
    <citation type="journal article" date="2009" name="Gene">
        <title>The complete mitochondrial genome of Watersipora subtorquata (Bryozoa, Gymnolaemata, Ctenostomata) with phylogenetic consideration of Bryozoa.</title>
        <authorList>
            <person name="Sun M."/>
            <person name="Wu Z."/>
            <person name="Shen X."/>
            <person name="Ren J."/>
            <person name="Liu X."/>
            <person name="Liu H."/>
            <person name="Liu B."/>
        </authorList>
    </citation>
    <scope>NUCLEOTIDE SEQUENCE</scope>
</reference>
<evidence type="ECO:0000256" key="13">
    <source>
        <dbReference type="ARBA" id="ARBA00023128"/>
    </source>
</evidence>
<evidence type="ECO:0000259" key="17">
    <source>
        <dbReference type="Pfam" id="PF00361"/>
    </source>
</evidence>
<evidence type="ECO:0000256" key="14">
    <source>
        <dbReference type="ARBA" id="ARBA00023136"/>
    </source>
</evidence>
<dbReference type="PANTHER" id="PTHR42829">
    <property type="entry name" value="NADH-UBIQUINONE OXIDOREDUCTASE CHAIN 5"/>
    <property type="match status" value="1"/>
</dbReference>
<evidence type="ECO:0000256" key="10">
    <source>
        <dbReference type="ARBA" id="ARBA00022989"/>
    </source>
</evidence>
<dbReference type="RefSeq" id="YP_002456337.1">
    <property type="nucleotide sequence ID" value="NC_011820.2"/>
</dbReference>
<evidence type="ECO:0000256" key="16">
    <source>
        <dbReference type="RuleBase" id="RU003404"/>
    </source>
</evidence>
<geneLocation type="mitochondrion" evidence="20"/>
<keyword evidence="8" id="KW-1278">Translocase</keyword>
<dbReference type="GO" id="GO:0015990">
    <property type="term" value="P:electron transport coupled proton transport"/>
    <property type="evidence" value="ECO:0007669"/>
    <property type="project" value="TreeGrafter"/>
</dbReference>
<dbReference type="PRINTS" id="PR01434">
    <property type="entry name" value="NADHDHGNASE5"/>
</dbReference>
<feature type="transmembrane region" description="Helical" evidence="16">
    <location>
        <begin position="447"/>
        <end position="468"/>
    </location>
</feature>
<evidence type="ECO:0000256" key="1">
    <source>
        <dbReference type="ARBA" id="ARBA00004448"/>
    </source>
</evidence>
<comment type="similarity">
    <text evidence="16">Belongs to the complex I subunit 5 family.</text>
</comment>
<evidence type="ECO:0000313" key="20">
    <source>
        <dbReference type="EMBL" id="ABY55222.1"/>
    </source>
</evidence>
<evidence type="ECO:0000256" key="5">
    <source>
        <dbReference type="ARBA" id="ARBA00022660"/>
    </source>
</evidence>
<name>C4MEF4_9BILA</name>
<evidence type="ECO:0000256" key="3">
    <source>
        <dbReference type="ARBA" id="ARBA00021096"/>
    </source>
</evidence>
<feature type="transmembrane region" description="Helical" evidence="16">
    <location>
        <begin position="337"/>
        <end position="359"/>
    </location>
</feature>
<dbReference type="GO" id="GO:0005743">
    <property type="term" value="C:mitochondrial inner membrane"/>
    <property type="evidence" value="ECO:0007669"/>
    <property type="project" value="UniProtKB-SubCell"/>
</dbReference>
<dbReference type="InterPro" id="IPR010934">
    <property type="entry name" value="NADH_DH_su5_C"/>
</dbReference>
<feature type="domain" description="NADH:quinone oxidoreductase/Mrp antiporter transmembrane" evidence="17">
    <location>
        <begin position="110"/>
        <end position="381"/>
    </location>
</feature>
<feature type="transmembrane region" description="Helical" evidence="16">
    <location>
        <begin position="416"/>
        <end position="435"/>
    </location>
</feature>
<feature type="transmembrane region" description="Helical" evidence="16">
    <location>
        <begin position="212"/>
        <end position="233"/>
    </location>
</feature>
<dbReference type="AlphaFoldDB" id="C4MEF4"/>
<evidence type="ECO:0000256" key="2">
    <source>
        <dbReference type="ARBA" id="ARBA00012944"/>
    </source>
</evidence>
<proteinExistence type="inferred from homology"/>
<feature type="transmembrane region" description="Helical" evidence="16">
    <location>
        <begin position="539"/>
        <end position="558"/>
    </location>
</feature>
<feature type="transmembrane region" description="Helical" evidence="16">
    <location>
        <begin position="59"/>
        <end position="78"/>
    </location>
</feature>
<organism evidence="20">
    <name type="scientific">Watersipora subtorquata</name>
    <dbReference type="NCBI Taxonomy" id="193294"/>
    <lineage>
        <taxon>Eukaryota</taxon>
        <taxon>Metazoa</taxon>
        <taxon>Spiralia</taxon>
        <taxon>Lophotrochozoa</taxon>
        <taxon>Bryozoa</taxon>
        <taxon>Gymnolaemata</taxon>
        <taxon>Cheilostomatida</taxon>
        <taxon>Flustrina</taxon>
        <taxon>Smittinoidea</taxon>
        <taxon>Watersiporidae</taxon>
        <taxon>Watersipora</taxon>
    </lineage>
</organism>
<dbReference type="CTD" id="4540"/>
<dbReference type="Pfam" id="PF06455">
    <property type="entry name" value="NADH5_C"/>
    <property type="match status" value="1"/>
</dbReference>
<feature type="transmembrane region" description="Helical" evidence="16">
    <location>
        <begin position="153"/>
        <end position="169"/>
    </location>
</feature>
<evidence type="ECO:0000256" key="15">
    <source>
        <dbReference type="ARBA" id="ARBA00049551"/>
    </source>
</evidence>
<keyword evidence="14 16" id="KW-0472">Membrane</keyword>
<sequence>MKNIVFPTTKAAIMMGMMLLLLLNAWNFIMFHNVSVMTEFSLINLGSINVPLAITIDKMSVLFSTIVITITMSVLLFSTSYMQKEKNIEYFTILMILFVLSMNILIFIPNLLFLLLGWDGLGLTSYLLVVFYNNSKSISAGMLTALTNRIGDALLIIAVAWALMLGHWNMSFSSFNLNMLISMMIILAAMTKSAQMPFSAWLPAAMAAPTPVSALVHSSTLVTAGVYLIIRFFPTLSEFYMLKFMCFYLGTMTCMMASMAAMVENDLKKIIALSTLSQLGIMMIALGIEQPILAFFHLITHALFKALLFICAGDIIHSEMNNQDIRLMGNLSETSPVNSMMLNTANLSLCGLPFMAGFYSKDSIVETFFMTSMPMSTSLLMMASICLTAAYTMRVSILTLWSPMKNLNFSQSKSKFTYLSYLILLMGAITGGALMDKIMLISNPPSLPMFLKLLTLMLIIAIATYSYINMNIFYKKMNVFMTSMWFMTYLSASPINNLTLKLSKQMLYIEATWMEKLSGKGSFNTLSKMSKSTQKINQLNLSEMMTYFSMLLLFIILIK</sequence>
<dbReference type="InterPro" id="IPR001516">
    <property type="entry name" value="Proton_antipo_N"/>
</dbReference>
<comment type="function">
    <text evidence="16">Core subunit of the mitochondrial membrane respiratory chain NADH dehydrogenase (Complex I) which catalyzes electron transfer from NADH through the respiratory chain, using ubiquinone as an electron acceptor. Essential for the catalytic activity and assembly of complex I.</text>
</comment>
<dbReference type="EC" id="7.1.1.2" evidence="2 16"/>
<keyword evidence="13 16" id="KW-0496">Mitochondrion</keyword>
<feature type="transmembrane region" description="Helical" evidence="16">
    <location>
        <begin position="114"/>
        <end position="132"/>
    </location>
</feature>
<evidence type="ECO:0000256" key="7">
    <source>
        <dbReference type="ARBA" id="ARBA00022792"/>
    </source>
</evidence>
<dbReference type="Pfam" id="PF00361">
    <property type="entry name" value="Proton_antipo_M"/>
    <property type="match status" value="1"/>
</dbReference>
<evidence type="ECO:0000256" key="11">
    <source>
        <dbReference type="ARBA" id="ARBA00023027"/>
    </source>
</evidence>
<dbReference type="GO" id="GO:0042773">
    <property type="term" value="P:ATP synthesis coupled electron transport"/>
    <property type="evidence" value="ECO:0007669"/>
    <property type="project" value="InterPro"/>
</dbReference>
<keyword evidence="11 16" id="KW-0520">NAD</keyword>
<evidence type="ECO:0000256" key="6">
    <source>
        <dbReference type="ARBA" id="ARBA00022692"/>
    </source>
</evidence>
<dbReference type="GO" id="GO:0003954">
    <property type="term" value="F:NADH dehydrogenase activity"/>
    <property type="evidence" value="ECO:0007669"/>
    <property type="project" value="TreeGrafter"/>
</dbReference>
<evidence type="ECO:0000256" key="12">
    <source>
        <dbReference type="ARBA" id="ARBA00023075"/>
    </source>
</evidence>
<dbReference type="InterPro" id="IPR003945">
    <property type="entry name" value="NU5C-like"/>
</dbReference>
<feature type="domain" description="NADH dehydrogenase subunit 5 C-terminal" evidence="19">
    <location>
        <begin position="391"/>
        <end position="558"/>
    </location>
</feature>